<reference evidence="2 3" key="1">
    <citation type="submission" date="2023-06" db="EMBL/GenBank/DDBJ databases">
        <title>Black Yeasts Isolated from many extreme environments.</title>
        <authorList>
            <person name="Coleine C."/>
            <person name="Stajich J.E."/>
            <person name="Selbmann L."/>
        </authorList>
    </citation>
    <scope>NUCLEOTIDE SEQUENCE [LARGE SCALE GENOMIC DNA]</scope>
    <source>
        <strain evidence="2 3">CCFEE 5887</strain>
    </source>
</reference>
<proteinExistence type="predicted"/>
<dbReference type="EMBL" id="JAXLQG010000020">
    <property type="protein sequence ID" value="KAK5530011.1"/>
    <property type="molecule type" value="Genomic_DNA"/>
</dbReference>
<keyword evidence="3" id="KW-1185">Reference proteome</keyword>
<feature type="region of interest" description="Disordered" evidence="1">
    <location>
        <begin position="61"/>
        <end position="105"/>
    </location>
</feature>
<feature type="region of interest" description="Disordered" evidence="1">
    <location>
        <begin position="134"/>
        <end position="155"/>
    </location>
</feature>
<dbReference type="AlphaFoldDB" id="A0AAV9PYD5"/>
<evidence type="ECO:0000313" key="2">
    <source>
        <dbReference type="EMBL" id="KAK5530011.1"/>
    </source>
</evidence>
<protein>
    <submittedName>
        <fullName evidence="2">Uncharacterized protein</fullName>
    </submittedName>
</protein>
<accession>A0AAV9PYD5</accession>
<dbReference type="Proteomes" id="UP001345827">
    <property type="component" value="Unassembled WGS sequence"/>
</dbReference>
<sequence length="181" mass="20132">MCVPMYGSVHRDSVLESAERIAHEQRMAYYPPPAPPYMQPYPGYMPYYAPQQQFDQMQLCGRPQASPGYPAGSERALQMPAYGHPQPPPPVASAYFPPRLDSAGLEEDGASMLDKVQACEIKPRREVLQDVAKELCKPSDQHTSQPPQDQVKHPHLLELFQLSQGAELAQRHGRLASAPPS</sequence>
<name>A0AAV9PYD5_9PEZI</name>
<comment type="caution">
    <text evidence="2">The sequence shown here is derived from an EMBL/GenBank/DDBJ whole genome shotgun (WGS) entry which is preliminary data.</text>
</comment>
<organism evidence="2 3">
    <name type="scientific">Vermiconidia calcicola</name>
    <dbReference type="NCBI Taxonomy" id="1690605"/>
    <lineage>
        <taxon>Eukaryota</taxon>
        <taxon>Fungi</taxon>
        <taxon>Dikarya</taxon>
        <taxon>Ascomycota</taxon>
        <taxon>Pezizomycotina</taxon>
        <taxon>Dothideomycetes</taxon>
        <taxon>Dothideomycetidae</taxon>
        <taxon>Mycosphaerellales</taxon>
        <taxon>Extremaceae</taxon>
        <taxon>Vermiconidia</taxon>
    </lineage>
</organism>
<gene>
    <name evidence="2" type="ORF">LTR25_009255</name>
</gene>
<evidence type="ECO:0000313" key="3">
    <source>
        <dbReference type="Proteomes" id="UP001345827"/>
    </source>
</evidence>
<evidence type="ECO:0000256" key="1">
    <source>
        <dbReference type="SAM" id="MobiDB-lite"/>
    </source>
</evidence>